<sequence>MGFLDFLTGLFGSQESSTADSSSQTSTSSGLRVDLPNVEYQGNRFFSEASESENGEWIVVYGKAMQVENEIHRLFLLREEELQFTKELKRIEDARISDTGSVLAIDGESREDLSGRLYVFNRSGDQVFSQGFDANVGASALSSDGRYAAVATLNPDCSTYVFDLSESRQVLKHENQEGNKMGLEYKDEEGETRVYLSESPDSGPLYAIDLGGDVVWRSEELQRKHRLQELMDSSETEDLEEALDLLDEAYELADGENEKKNVAQKLADTHWSLAKSSENDSDEWWQHLNQAKAYYTEILPWYDGKQGVAKVSRKQGKYYLKQDQEEAALEMFQNIADLEEEYDVQLLTDADERKLEELSQES</sequence>
<dbReference type="AlphaFoldDB" id="A0A1H3DGF1"/>
<dbReference type="Proteomes" id="UP000199170">
    <property type="component" value="Unassembled WGS sequence"/>
</dbReference>
<evidence type="ECO:0000256" key="2">
    <source>
        <dbReference type="SAM" id="MobiDB-lite"/>
    </source>
</evidence>
<dbReference type="OrthoDB" id="185336at2157"/>
<proteinExistence type="predicted"/>
<name>A0A1H3DGF1_9EURY</name>
<reference evidence="4" key="1">
    <citation type="submission" date="2016-10" db="EMBL/GenBank/DDBJ databases">
        <authorList>
            <person name="Varghese N."/>
            <person name="Submissions S."/>
        </authorList>
    </citation>
    <scope>NUCLEOTIDE SEQUENCE [LARGE SCALE GENOMIC DNA]</scope>
    <source>
        <strain evidence="4">CGMCC 1.10118</strain>
    </source>
</reference>
<feature type="region of interest" description="Disordered" evidence="2">
    <location>
        <begin position="14"/>
        <end position="33"/>
    </location>
</feature>
<keyword evidence="4" id="KW-1185">Reference proteome</keyword>
<dbReference type="RefSeq" id="WP_089764878.1">
    <property type="nucleotide sequence ID" value="NZ_FNPB01000001.1"/>
</dbReference>
<evidence type="ECO:0000313" key="3">
    <source>
        <dbReference type="EMBL" id="SDX65441.1"/>
    </source>
</evidence>
<accession>A0A1H3DGF1</accession>
<protein>
    <submittedName>
        <fullName evidence="3">Uncharacterized protein</fullName>
    </submittedName>
</protein>
<evidence type="ECO:0000256" key="1">
    <source>
        <dbReference type="PROSITE-ProRule" id="PRU00339"/>
    </source>
</evidence>
<feature type="repeat" description="TPR" evidence="1">
    <location>
        <begin position="309"/>
        <end position="342"/>
    </location>
</feature>
<organism evidence="3 4">
    <name type="scientific">Halobellus clavatus</name>
    <dbReference type="NCBI Taxonomy" id="660517"/>
    <lineage>
        <taxon>Archaea</taxon>
        <taxon>Methanobacteriati</taxon>
        <taxon>Methanobacteriota</taxon>
        <taxon>Stenosarchaea group</taxon>
        <taxon>Halobacteria</taxon>
        <taxon>Halobacteriales</taxon>
        <taxon>Haloferacaceae</taxon>
        <taxon>Halobellus</taxon>
    </lineage>
</organism>
<feature type="compositionally biased region" description="Low complexity" evidence="2">
    <location>
        <begin position="14"/>
        <end position="29"/>
    </location>
</feature>
<gene>
    <name evidence="3" type="ORF">SAMN04487946_101559</name>
</gene>
<dbReference type="EMBL" id="FNPB01000001">
    <property type="protein sequence ID" value="SDX65441.1"/>
    <property type="molecule type" value="Genomic_DNA"/>
</dbReference>
<dbReference type="InterPro" id="IPR019734">
    <property type="entry name" value="TPR_rpt"/>
</dbReference>
<keyword evidence="1" id="KW-0802">TPR repeat</keyword>
<dbReference type="PROSITE" id="PS50005">
    <property type="entry name" value="TPR"/>
    <property type="match status" value="1"/>
</dbReference>
<dbReference type="SUPFAM" id="SSF82171">
    <property type="entry name" value="DPP6 N-terminal domain-like"/>
    <property type="match status" value="1"/>
</dbReference>
<evidence type="ECO:0000313" key="4">
    <source>
        <dbReference type="Proteomes" id="UP000199170"/>
    </source>
</evidence>